<dbReference type="OrthoDB" id="2985014at2759"/>
<feature type="transmembrane region" description="Helical" evidence="7">
    <location>
        <begin position="269"/>
        <end position="289"/>
    </location>
</feature>
<dbReference type="EMBL" id="KV419398">
    <property type="protein sequence ID" value="KZS96700.1"/>
    <property type="molecule type" value="Genomic_DNA"/>
</dbReference>
<feature type="region of interest" description="Disordered" evidence="6">
    <location>
        <begin position="1"/>
        <end position="23"/>
    </location>
</feature>
<dbReference type="AlphaFoldDB" id="A0A164Y927"/>
<dbReference type="PANTHER" id="PTHR43791">
    <property type="entry name" value="PERMEASE-RELATED"/>
    <property type="match status" value="1"/>
</dbReference>
<dbReference type="FunFam" id="1.20.1250.20:FF:000013">
    <property type="entry name" value="MFS general substrate transporter"/>
    <property type="match status" value="1"/>
</dbReference>
<evidence type="ECO:0000313" key="9">
    <source>
        <dbReference type="EMBL" id="KZS96700.1"/>
    </source>
</evidence>
<feature type="compositionally biased region" description="Polar residues" evidence="6">
    <location>
        <begin position="1"/>
        <end position="10"/>
    </location>
</feature>
<feature type="transmembrane region" description="Helical" evidence="7">
    <location>
        <begin position="309"/>
        <end position="326"/>
    </location>
</feature>
<keyword evidence="2" id="KW-0813">Transport</keyword>
<evidence type="ECO:0000256" key="6">
    <source>
        <dbReference type="SAM" id="MobiDB-lite"/>
    </source>
</evidence>
<feature type="transmembrane region" description="Helical" evidence="7">
    <location>
        <begin position="199"/>
        <end position="221"/>
    </location>
</feature>
<dbReference type="InterPro" id="IPR036259">
    <property type="entry name" value="MFS_trans_sf"/>
</dbReference>
<evidence type="ECO:0000256" key="7">
    <source>
        <dbReference type="SAM" id="Phobius"/>
    </source>
</evidence>
<gene>
    <name evidence="9" type="ORF">SISNIDRAFT_450423</name>
</gene>
<dbReference type="PANTHER" id="PTHR43791:SF85">
    <property type="entry name" value="TRANSPORTER, PUTATIVE (AFU_ORTHOLOGUE AFUA_6G00710)-RELATED"/>
    <property type="match status" value="1"/>
</dbReference>
<dbReference type="GO" id="GO:0016020">
    <property type="term" value="C:membrane"/>
    <property type="evidence" value="ECO:0007669"/>
    <property type="project" value="UniProtKB-SubCell"/>
</dbReference>
<dbReference type="Pfam" id="PF07690">
    <property type="entry name" value="MFS_1"/>
    <property type="match status" value="1"/>
</dbReference>
<dbReference type="STRING" id="1314777.A0A164Y927"/>
<feature type="transmembrane region" description="Helical" evidence="7">
    <location>
        <begin position="103"/>
        <end position="125"/>
    </location>
</feature>
<evidence type="ECO:0000256" key="1">
    <source>
        <dbReference type="ARBA" id="ARBA00004141"/>
    </source>
</evidence>
<evidence type="ECO:0000259" key="8">
    <source>
        <dbReference type="PROSITE" id="PS50850"/>
    </source>
</evidence>
<feature type="transmembrane region" description="Helical" evidence="7">
    <location>
        <begin position="425"/>
        <end position="444"/>
    </location>
</feature>
<evidence type="ECO:0000256" key="4">
    <source>
        <dbReference type="ARBA" id="ARBA00022989"/>
    </source>
</evidence>
<dbReference type="Proteomes" id="UP000076722">
    <property type="component" value="Unassembled WGS sequence"/>
</dbReference>
<feature type="transmembrane region" description="Helical" evidence="7">
    <location>
        <begin position="392"/>
        <end position="413"/>
    </location>
</feature>
<evidence type="ECO:0000256" key="2">
    <source>
        <dbReference type="ARBA" id="ARBA00022448"/>
    </source>
</evidence>
<feature type="transmembrane region" description="Helical" evidence="7">
    <location>
        <begin position="360"/>
        <end position="380"/>
    </location>
</feature>
<keyword evidence="3 7" id="KW-0812">Transmembrane</keyword>
<dbReference type="Gene3D" id="1.20.1250.20">
    <property type="entry name" value="MFS general substrate transporter like domains"/>
    <property type="match status" value="2"/>
</dbReference>
<dbReference type="InterPro" id="IPR011701">
    <property type="entry name" value="MFS"/>
</dbReference>
<evidence type="ECO:0000313" key="10">
    <source>
        <dbReference type="Proteomes" id="UP000076722"/>
    </source>
</evidence>
<keyword evidence="5 7" id="KW-0472">Membrane</keyword>
<feature type="domain" description="Major facilitator superfamily (MFS) profile" evidence="8">
    <location>
        <begin position="40"/>
        <end position="451"/>
    </location>
</feature>
<accession>A0A164Y927</accession>
<evidence type="ECO:0000256" key="5">
    <source>
        <dbReference type="ARBA" id="ARBA00023136"/>
    </source>
</evidence>
<feature type="transmembrane region" description="Helical" evidence="7">
    <location>
        <begin position="333"/>
        <end position="354"/>
    </location>
</feature>
<proteinExistence type="predicted"/>
<feature type="transmembrane region" description="Helical" evidence="7">
    <location>
        <begin position="32"/>
        <end position="53"/>
    </location>
</feature>
<name>A0A164Y927_9AGAM</name>
<feature type="transmembrane region" description="Helical" evidence="7">
    <location>
        <begin position="73"/>
        <end position="91"/>
    </location>
</feature>
<feature type="transmembrane region" description="Helical" evidence="7">
    <location>
        <begin position="166"/>
        <end position="187"/>
    </location>
</feature>
<feature type="compositionally biased region" description="Basic and acidic residues" evidence="6">
    <location>
        <begin position="11"/>
        <end position="23"/>
    </location>
</feature>
<protein>
    <submittedName>
        <fullName evidence="9">MFS general substrate transporter</fullName>
    </submittedName>
</protein>
<sequence>MSDSQSSNGSLEKKRDPERSVHEPDAAVARNALLKIDLVVLPIVTMFYFLSFLDRSNIGNAKVAGLLKDLKMTPTQYSIALTVTYVPYIVFELPSNLVLKRFGANVTLPLMVTLWGVVTACQGAVTSYHGLLACRFFLGAVEGGLLPGLILYLSSFYKRHQLQLRVALMFTATSLAGAFSGLLAAAISHMAGDRGKPGWAWIFILEGVFTTVFGIFAYFVMPRTVEETPFLTTAEREAVIATKEEWVAEEEAETFSWSEVFSAFKEPHLWLLSPALFFNGTTLYGLAFFAPSIVSALGQSANRSQLLTVPPYACAFVVSLIFAYLSDKYRQRGLVLITVSMIAIAGYGLFLGSAGKHNDYGALFLQVVGAYTSAPTVSAWQANNFQPHYKRATAIAWAFILTNSGGILSTWIFNDPPRYAKATKINLAFSVGIAACALGNMLYLRSQNIAKKKWLAENDESSVEGDAKKLGNRHPNFQYTL</sequence>
<evidence type="ECO:0000256" key="3">
    <source>
        <dbReference type="ARBA" id="ARBA00022692"/>
    </source>
</evidence>
<comment type="subcellular location">
    <subcellularLocation>
        <location evidence="1">Membrane</location>
        <topology evidence="1">Multi-pass membrane protein</topology>
    </subcellularLocation>
</comment>
<dbReference type="SUPFAM" id="SSF103473">
    <property type="entry name" value="MFS general substrate transporter"/>
    <property type="match status" value="1"/>
</dbReference>
<feature type="transmembrane region" description="Helical" evidence="7">
    <location>
        <begin position="137"/>
        <end position="154"/>
    </location>
</feature>
<keyword evidence="10" id="KW-1185">Reference proteome</keyword>
<organism evidence="9 10">
    <name type="scientific">Sistotremastrum niveocremeum HHB9708</name>
    <dbReference type="NCBI Taxonomy" id="1314777"/>
    <lineage>
        <taxon>Eukaryota</taxon>
        <taxon>Fungi</taxon>
        <taxon>Dikarya</taxon>
        <taxon>Basidiomycota</taxon>
        <taxon>Agaricomycotina</taxon>
        <taxon>Agaricomycetes</taxon>
        <taxon>Sistotremastrales</taxon>
        <taxon>Sistotremastraceae</taxon>
        <taxon>Sertulicium</taxon>
        <taxon>Sertulicium niveocremeum</taxon>
    </lineage>
</organism>
<dbReference type="GO" id="GO:0022857">
    <property type="term" value="F:transmembrane transporter activity"/>
    <property type="evidence" value="ECO:0007669"/>
    <property type="project" value="InterPro"/>
</dbReference>
<dbReference type="InterPro" id="IPR020846">
    <property type="entry name" value="MFS_dom"/>
</dbReference>
<reference evidence="9 10" key="1">
    <citation type="journal article" date="2016" name="Mol. Biol. Evol.">
        <title>Comparative Genomics of Early-Diverging Mushroom-Forming Fungi Provides Insights into the Origins of Lignocellulose Decay Capabilities.</title>
        <authorList>
            <person name="Nagy L.G."/>
            <person name="Riley R."/>
            <person name="Tritt A."/>
            <person name="Adam C."/>
            <person name="Daum C."/>
            <person name="Floudas D."/>
            <person name="Sun H."/>
            <person name="Yadav J.S."/>
            <person name="Pangilinan J."/>
            <person name="Larsson K.H."/>
            <person name="Matsuura K."/>
            <person name="Barry K."/>
            <person name="Labutti K."/>
            <person name="Kuo R."/>
            <person name="Ohm R.A."/>
            <person name="Bhattacharya S.S."/>
            <person name="Shirouzu T."/>
            <person name="Yoshinaga Y."/>
            <person name="Martin F.M."/>
            <person name="Grigoriev I.V."/>
            <person name="Hibbett D.S."/>
        </authorList>
    </citation>
    <scope>NUCLEOTIDE SEQUENCE [LARGE SCALE GENOMIC DNA]</scope>
    <source>
        <strain evidence="9 10">HHB9708</strain>
    </source>
</reference>
<keyword evidence="4 7" id="KW-1133">Transmembrane helix</keyword>
<dbReference type="PROSITE" id="PS50850">
    <property type="entry name" value="MFS"/>
    <property type="match status" value="1"/>
</dbReference>
<dbReference type="FunFam" id="1.20.1250.20:FF:000034">
    <property type="entry name" value="MFS general substrate transporter"/>
    <property type="match status" value="1"/>
</dbReference>